<dbReference type="SUPFAM" id="SSF56176">
    <property type="entry name" value="FAD-binding/transporter-associated domain-like"/>
    <property type="match status" value="1"/>
</dbReference>
<organism evidence="6 7">
    <name type="scientific">Colletotrichum tofieldiae</name>
    <dbReference type="NCBI Taxonomy" id="708197"/>
    <lineage>
        <taxon>Eukaryota</taxon>
        <taxon>Fungi</taxon>
        <taxon>Dikarya</taxon>
        <taxon>Ascomycota</taxon>
        <taxon>Pezizomycotina</taxon>
        <taxon>Sordariomycetes</taxon>
        <taxon>Hypocreomycetidae</taxon>
        <taxon>Glomerellales</taxon>
        <taxon>Glomerellaceae</taxon>
        <taxon>Colletotrichum</taxon>
        <taxon>Colletotrichum spaethianum species complex</taxon>
    </lineage>
</organism>
<dbReference type="GO" id="GO:0016491">
    <property type="term" value="F:oxidoreductase activity"/>
    <property type="evidence" value="ECO:0007669"/>
    <property type="project" value="UniProtKB-KW"/>
</dbReference>
<evidence type="ECO:0000256" key="1">
    <source>
        <dbReference type="ARBA" id="ARBA00005466"/>
    </source>
</evidence>
<name>A0A166UWX9_9PEZI</name>
<sequence>LTRVALFCHPPIPTSPVNIVSTALAKSSYLGTATKSDMVAISAAAALTTIVPGECYSHPAACCLNLSKAPGLAGKIHFPDSTEYTERMESYWSVSAALKPWCVAQPSTAEDVSAIIMTLVASNCTFGVRGGGHGSFAGSNSVEDGVTIDFGNMNGTTYNAETKLASIEPGGHWQTVYDTLAPHGVVVTGGRAGTVGTGGFITGGGNSFHSASHGFACDTVANFEVVLADGSIVNANATSNPDLWQGFKGSGANLGLVTRFDMYAIDFPDPLKPVVWGGNLIYSLESGPQVIDALVDFTDNVYKDENSSSIVYWAYIPAIGGMILNAAIENTLAEVAPPVFDGYYAAGNITQDTTKVDLMSVVANELGSGQPAGFRNAWFTLAFANDARVMNYAVGKFYTLNEDLEKAVGVDSGFNTLCMFQPITKSIVSKGIANGGNILGLEKYIANGNGIMFLITLAINGADNERIAFPYVQAYTEDVEAYAASLDLGWGWKFLNYAHKVQDVISSYGDASVEKLRAASAKYDPKGVFQNLRQSGFKIPV</sequence>
<dbReference type="EMBL" id="LFIV01000039">
    <property type="protein sequence ID" value="KZL73911.1"/>
    <property type="molecule type" value="Genomic_DNA"/>
</dbReference>
<dbReference type="InterPro" id="IPR050416">
    <property type="entry name" value="FAD-linked_Oxidoreductase"/>
</dbReference>
<feature type="domain" description="FAD-binding PCMH-type" evidence="5">
    <location>
        <begin position="96"/>
        <end position="267"/>
    </location>
</feature>
<dbReference type="PROSITE" id="PS51387">
    <property type="entry name" value="FAD_PCMH"/>
    <property type="match status" value="1"/>
</dbReference>
<accession>A0A166UWX9</accession>
<evidence type="ECO:0000313" key="7">
    <source>
        <dbReference type="Proteomes" id="UP000076552"/>
    </source>
</evidence>
<dbReference type="InterPro" id="IPR036318">
    <property type="entry name" value="FAD-bd_PCMH-like_sf"/>
</dbReference>
<comment type="caution">
    <text evidence="6">The sequence shown here is derived from an EMBL/GenBank/DDBJ whole genome shotgun (WGS) entry which is preliminary data.</text>
</comment>
<protein>
    <submittedName>
        <fullName evidence="6">FAD binding domain-containing protein</fullName>
    </submittedName>
</protein>
<evidence type="ECO:0000256" key="4">
    <source>
        <dbReference type="ARBA" id="ARBA00023002"/>
    </source>
</evidence>
<gene>
    <name evidence="6" type="ORF">CT0861_06058</name>
</gene>
<feature type="non-terminal residue" evidence="6">
    <location>
        <position position="541"/>
    </location>
</feature>
<dbReference type="AlphaFoldDB" id="A0A166UWX9"/>
<keyword evidence="4" id="KW-0560">Oxidoreductase</keyword>
<evidence type="ECO:0000313" key="6">
    <source>
        <dbReference type="EMBL" id="KZL73911.1"/>
    </source>
</evidence>
<dbReference type="GO" id="GO:0071949">
    <property type="term" value="F:FAD binding"/>
    <property type="evidence" value="ECO:0007669"/>
    <property type="project" value="InterPro"/>
</dbReference>
<keyword evidence="2" id="KW-0285">Flavoprotein</keyword>
<dbReference type="PANTHER" id="PTHR42973:SF53">
    <property type="entry name" value="FAD-BINDING PCMH-TYPE DOMAIN-CONTAINING PROTEIN-RELATED"/>
    <property type="match status" value="1"/>
</dbReference>
<dbReference type="Pfam" id="PF01565">
    <property type="entry name" value="FAD_binding_4"/>
    <property type="match status" value="1"/>
</dbReference>
<comment type="similarity">
    <text evidence="1">Belongs to the oxygen-dependent FAD-linked oxidoreductase family.</text>
</comment>
<reference evidence="6 7" key="1">
    <citation type="submission" date="2015-06" db="EMBL/GenBank/DDBJ databases">
        <title>Survival trade-offs in plant roots during colonization by closely related pathogenic and mutualistic fungi.</title>
        <authorList>
            <person name="Hacquard S."/>
            <person name="Kracher B."/>
            <person name="Hiruma K."/>
            <person name="Weinman A."/>
            <person name="Muench P."/>
            <person name="Garrido Oter R."/>
            <person name="Ver Loren van Themaat E."/>
            <person name="Dallerey J.-F."/>
            <person name="Damm U."/>
            <person name="Henrissat B."/>
            <person name="Lespinet O."/>
            <person name="Thon M."/>
            <person name="Kemen E."/>
            <person name="McHardy A.C."/>
            <person name="Schulze-Lefert P."/>
            <person name="O'Connell R.J."/>
        </authorList>
    </citation>
    <scope>NUCLEOTIDE SEQUENCE [LARGE SCALE GENOMIC DNA]</scope>
    <source>
        <strain evidence="6 7">0861</strain>
    </source>
</reference>
<keyword evidence="3" id="KW-0274">FAD</keyword>
<dbReference type="InterPro" id="IPR006094">
    <property type="entry name" value="Oxid_FAD_bind_N"/>
</dbReference>
<proteinExistence type="inferred from homology"/>
<dbReference type="InterPro" id="IPR016166">
    <property type="entry name" value="FAD-bd_PCMH"/>
</dbReference>
<evidence type="ECO:0000259" key="5">
    <source>
        <dbReference type="PROSITE" id="PS51387"/>
    </source>
</evidence>
<dbReference type="STRING" id="708197.A0A166UWX9"/>
<keyword evidence="7" id="KW-1185">Reference proteome</keyword>
<dbReference type="PANTHER" id="PTHR42973">
    <property type="entry name" value="BINDING OXIDOREDUCTASE, PUTATIVE (AFU_ORTHOLOGUE AFUA_1G17690)-RELATED"/>
    <property type="match status" value="1"/>
</dbReference>
<dbReference type="Gene3D" id="3.30.465.10">
    <property type="match status" value="1"/>
</dbReference>
<evidence type="ECO:0000256" key="2">
    <source>
        <dbReference type="ARBA" id="ARBA00022630"/>
    </source>
</evidence>
<dbReference type="Proteomes" id="UP000076552">
    <property type="component" value="Unassembled WGS sequence"/>
</dbReference>
<feature type="non-terminal residue" evidence="6">
    <location>
        <position position="1"/>
    </location>
</feature>
<evidence type="ECO:0000256" key="3">
    <source>
        <dbReference type="ARBA" id="ARBA00022827"/>
    </source>
</evidence>
<dbReference type="InterPro" id="IPR016169">
    <property type="entry name" value="FAD-bd_PCMH_sub2"/>
</dbReference>